<dbReference type="RefSeq" id="WP_204963919.1">
    <property type="nucleotide sequence ID" value="NZ_BAAAUR010000001.1"/>
</dbReference>
<feature type="chain" id="PRO_5040935672" evidence="1">
    <location>
        <begin position="20"/>
        <end position="600"/>
    </location>
</feature>
<dbReference type="AlphaFoldDB" id="A0A9W6M5N7"/>
<dbReference type="InterPro" id="IPR000914">
    <property type="entry name" value="SBP_5_dom"/>
</dbReference>
<sequence length="600" mass="63826">MKKSRWGALAAVVAAGALALTGCTASGGGNANSSAPTGGTVTMAIVNDLTSLNSNTPQGNLDTNGQYQYLTADGFLYPDNNFNVVKNTSFGTFEKVSDDPLTVKYTLNKDLKWSDGEPITADDMVLAWAIGSGYYDSATTDADGNVTSGTQYFQLAGSTAGLDSTSFPQVGDDNHSITLTYAKPYVDWDVLFAIGQSGLTTPAHVVAKKAGLSSAADLTSYLQKLPRGDKAAPAAADETLKKAADFVNTGYDITSFPTDKDLLVSSGPWVLSAWTPGQSLTFEHNPNYKGDLAPKIDKLVMRVIGDSAAQVTALQNGEVDLVYPQASADTKKSLEAVSGAQVLTGDQVSYDHLDLNFGSDVFKDPTVREAFLLTVPRQQILDAIVTPVNPDAKVLDSQLWLPNQAEYATTVKQNGSDKYDPSKLDDNIAKAKELLAGKTPTVKILYNTKNPNRVDEFQAIQSSAAKAGFQVVDGGDPKWSSLLAAGNYDASLFGWISPGIGTAQIPQLFASNGGGNYNKFTAANDDAMATQTTLDKDKLTDLMLSIDKSAFTEGYGLPLFQAPGIYGVSSKVDGIKYMGNQTGPVWNNWEWSVKQSTNTK</sequence>
<dbReference type="EMBL" id="BSER01000009">
    <property type="protein sequence ID" value="GLJ95594.1"/>
    <property type="molecule type" value="Genomic_DNA"/>
</dbReference>
<dbReference type="Pfam" id="PF00496">
    <property type="entry name" value="SBP_bac_5"/>
    <property type="match status" value="1"/>
</dbReference>
<dbReference type="Gene3D" id="3.10.105.10">
    <property type="entry name" value="Dipeptide-binding Protein, Domain 3"/>
    <property type="match status" value="1"/>
</dbReference>
<dbReference type="GO" id="GO:0042597">
    <property type="term" value="C:periplasmic space"/>
    <property type="evidence" value="ECO:0007669"/>
    <property type="project" value="UniProtKB-ARBA"/>
</dbReference>
<comment type="caution">
    <text evidence="3">The sequence shown here is derived from an EMBL/GenBank/DDBJ whole genome shotgun (WGS) entry which is preliminary data.</text>
</comment>
<evidence type="ECO:0000313" key="3">
    <source>
        <dbReference type="EMBL" id="GLJ95594.1"/>
    </source>
</evidence>
<dbReference type="PROSITE" id="PS51257">
    <property type="entry name" value="PROKAR_LIPOPROTEIN"/>
    <property type="match status" value="1"/>
</dbReference>
<name>A0A9W6M5N7_9MICO</name>
<dbReference type="PANTHER" id="PTHR30290">
    <property type="entry name" value="PERIPLASMIC BINDING COMPONENT OF ABC TRANSPORTER"/>
    <property type="match status" value="1"/>
</dbReference>
<dbReference type="PIRSF" id="PIRSF002741">
    <property type="entry name" value="MppA"/>
    <property type="match status" value="1"/>
</dbReference>
<keyword evidence="1" id="KW-0732">Signal</keyword>
<dbReference type="SUPFAM" id="SSF53850">
    <property type="entry name" value="Periplasmic binding protein-like II"/>
    <property type="match status" value="1"/>
</dbReference>
<dbReference type="GO" id="GO:0015833">
    <property type="term" value="P:peptide transport"/>
    <property type="evidence" value="ECO:0007669"/>
    <property type="project" value="TreeGrafter"/>
</dbReference>
<proteinExistence type="predicted"/>
<dbReference type="GO" id="GO:1904680">
    <property type="term" value="F:peptide transmembrane transporter activity"/>
    <property type="evidence" value="ECO:0007669"/>
    <property type="project" value="TreeGrafter"/>
</dbReference>
<dbReference type="GO" id="GO:0043190">
    <property type="term" value="C:ATP-binding cassette (ABC) transporter complex"/>
    <property type="evidence" value="ECO:0007669"/>
    <property type="project" value="InterPro"/>
</dbReference>
<feature type="signal peptide" evidence="1">
    <location>
        <begin position="1"/>
        <end position="19"/>
    </location>
</feature>
<dbReference type="CDD" id="cd08501">
    <property type="entry name" value="PBP2_Lpqw"/>
    <property type="match status" value="1"/>
</dbReference>
<evidence type="ECO:0000313" key="4">
    <source>
        <dbReference type="Proteomes" id="UP001142291"/>
    </source>
</evidence>
<accession>A0A9W6M5N7</accession>
<evidence type="ECO:0000256" key="1">
    <source>
        <dbReference type="SAM" id="SignalP"/>
    </source>
</evidence>
<dbReference type="Proteomes" id="UP001142291">
    <property type="component" value="Unassembled WGS sequence"/>
</dbReference>
<protein>
    <submittedName>
        <fullName evidence="3">Peptide ABC transporter substrate-binding protein</fullName>
    </submittedName>
</protein>
<reference evidence="3" key="1">
    <citation type="journal article" date="2014" name="Int. J. Syst. Evol. Microbiol.">
        <title>Complete genome sequence of Corynebacterium casei LMG S-19264T (=DSM 44701T), isolated from a smear-ripened cheese.</title>
        <authorList>
            <consortium name="US DOE Joint Genome Institute (JGI-PGF)"/>
            <person name="Walter F."/>
            <person name="Albersmeier A."/>
            <person name="Kalinowski J."/>
            <person name="Ruckert C."/>
        </authorList>
    </citation>
    <scope>NUCLEOTIDE SEQUENCE</scope>
    <source>
        <strain evidence="3">VKM Ac-1940</strain>
    </source>
</reference>
<keyword evidence="4" id="KW-1185">Reference proteome</keyword>
<dbReference type="InterPro" id="IPR030678">
    <property type="entry name" value="Peptide/Ni-bd"/>
</dbReference>
<evidence type="ECO:0000259" key="2">
    <source>
        <dbReference type="Pfam" id="PF00496"/>
    </source>
</evidence>
<dbReference type="InterPro" id="IPR039424">
    <property type="entry name" value="SBP_5"/>
</dbReference>
<gene>
    <name evidence="3" type="ORF">GCM10017591_16570</name>
</gene>
<reference evidence="3" key="2">
    <citation type="submission" date="2023-01" db="EMBL/GenBank/DDBJ databases">
        <authorList>
            <person name="Sun Q."/>
            <person name="Evtushenko L."/>
        </authorList>
    </citation>
    <scope>NUCLEOTIDE SEQUENCE</scope>
    <source>
        <strain evidence="3">VKM Ac-1940</strain>
    </source>
</reference>
<dbReference type="PANTHER" id="PTHR30290:SF65">
    <property type="entry name" value="MONOACYL PHOSPHATIDYLINOSITOL TETRAMANNOSIDE-BINDING PROTEIN LPQW-RELATED"/>
    <property type="match status" value="1"/>
</dbReference>
<dbReference type="Gene3D" id="3.40.190.10">
    <property type="entry name" value="Periplasmic binding protein-like II"/>
    <property type="match status" value="1"/>
</dbReference>
<feature type="domain" description="Solute-binding protein family 5" evidence="2">
    <location>
        <begin position="95"/>
        <end position="515"/>
    </location>
</feature>
<organism evidence="3 4">
    <name type="scientific">Microbacterium dextranolyticum</name>
    <dbReference type="NCBI Taxonomy" id="36806"/>
    <lineage>
        <taxon>Bacteria</taxon>
        <taxon>Bacillati</taxon>
        <taxon>Actinomycetota</taxon>
        <taxon>Actinomycetes</taxon>
        <taxon>Micrococcales</taxon>
        <taxon>Microbacteriaceae</taxon>
        <taxon>Microbacterium</taxon>
    </lineage>
</organism>